<dbReference type="Pfam" id="PF00092">
    <property type="entry name" value="VWA"/>
    <property type="match status" value="1"/>
</dbReference>
<accession>A0A917C1L2</accession>
<name>A0A917C1L2_9PROT</name>
<dbReference type="Gene3D" id="3.40.50.410">
    <property type="entry name" value="von Willebrand factor, type A domain"/>
    <property type="match status" value="1"/>
</dbReference>
<dbReference type="PROSITE" id="PS50234">
    <property type="entry name" value="VWFA"/>
    <property type="match status" value="1"/>
</dbReference>
<evidence type="ECO:0000259" key="3">
    <source>
        <dbReference type="PROSITE" id="PS50234"/>
    </source>
</evidence>
<dbReference type="EMBL" id="BMHV01000013">
    <property type="protein sequence ID" value="GGF66366.1"/>
    <property type="molecule type" value="Genomic_DNA"/>
</dbReference>
<proteinExistence type="predicted"/>
<evidence type="ECO:0000256" key="2">
    <source>
        <dbReference type="SAM" id="MobiDB-lite"/>
    </source>
</evidence>
<feature type="region of interest" description="Disordered" evidence="2">
    <location>
        <begin position="242"/>
        <end position="269"/>
    </location>
</feature>
<dbReference type="SUPFAM" id="SSF53300">
    <property type="entry name" value="vWA-like"/>
    <property type="match status" value="1"/>
</dbReference>
<comment type="caution">
    <text evidence="4">The sequence shown here is derived from an EMBL/GenBank/DDBJ whole genome shotgun (WGS) entry which is preliminary data.</text>
</comment>
<organism evidence="4 5">
    <name type="scientific">Terasakiella brassicae</name>
    <dbReference type="NCBI Taxonomy" id="1634917"/>
    <lineage>
        <taxon>Bacteria</taxon>
        <taxon>Pseudomonadati</taxon>
        <taxon>Pseudomonadota</taxon>
        <taxon>Alphaproteobacteria</taxon>
        <taxon>Rhodospirillales</taxon>
        <taxon>Terasakiellaceae</taxon>
        <taxon>Terasakiella</taxon>
    </lineage>
</organism>
<dbReference type="SMART" id="SM00327">
    <property type="entry name" value="VWA"/>
    <property type="match status" value="1"/>
</dbReference>
<keyword evidence="5" id="KW-1185">Reference proteome</keyword>
<sequence>MSWMEVIEVEEFVGSHWHRIISNGVASYGSHPEAAVTLDQVRASLGVFFRGLGGAKGVEIAAAKNETSHHRLSFRQRLGMGEERTIRPTLDGHTLMLPIELDIFPEKQLNKELFYWLSAFFAASPDEKLEETDNAFHRDLMFLKRVYEVQLSVLQELPGIRPIWTRLSYGLRMMRPKKGLPPLENMVEDIVLYLLGGEKPENSAMAYIFEDGALPDDEVLQYKPFLPVPLWGEILEREMSNVKKGDQEMGGDMSRKQATDRKLRSQRRELDQANRDDGFFLHIYDKIMSIADMLNVNRNVEDEEEDEAVKAIDDLERVTVSEHDKKAATKIKMDLDLPGDEVDETRLTGEKVLPEWHYRKGIYLQDHCRVLIRTGLEEGEDWTPDEAARRRIRRVKRQFEALQAKREVLHAQPDGEELDLEAVVRARADIQASGRSSNRLYLSSRMQTRDLAISLLVDVSLSTDSWLDNHRVIDVEKEALTILGNGLAACGDDFAINTFTSRKRDYVRVDCLKSFDEAFGPQVQRRISALKPGYYTRIGAALRAAAEDLAERPNRQKLLLVITDGKPNDVDHYEGRYGIEDSRKAVQECRQMGLSVFGVTVDQKAQDYFPYIFGRGSYQIVGHVAKLSTALPKIYRQLVKGS</sequence>
<reference evidence="4" key="1">
    <citation type="journal article" date="2014" name="Int. J. Syst. Evol. Microbiol.">
        <title>Complete genome sequence of Corynebacterium casei LMG S-19264T (=DSM 44701T), isolated from a smear-ripened cheese.</title>
        <authorList>
            <consortium name="US DOE Joint Genome Institute (JGI-PGF)"/>
            <person name="Walter F."/>
            <person name="Albersmeier A."/>
            <person name="Kalinowski J."/>
            <person name="Ruckert C."/>
        </authorList>
    </citation>
    <scope>NUCLEOTIDE SEQUENCE</scope>
    <source>
        <strain evidence="4">CGMCC 1.15254</strain>
    </source>
</reference>
<protein>
    <submittedName>
        <fullName evidence="4">Protein norD</fullName>
    </submittedName>
</protein>
<dbReference type="Proteomes" id="UP000632498">
    <property type="component" value="Unassembled WGS sequence"/>
</dbReference>
<dbReference type="RefSeq" id="WP_188664543.1">
    <property type="nucleotide sequence ID" value="NZ_BMHV01000013.1"/>
</dbReference>
<feature type="coiled-coil region" evidence="1">
    <location>
        <begin position="385"/>
        <end position="412"/>
    </location>
</feature>
<dbReference type="AlphaFoldDB" id="A0A917C1L2"/>
<keyword evidence="1" id="KW-0175">Coiled coil</keyword>
<evidence type="ECO:0000256" key="1">
    <source>
        <dbReference type="SAM" id="Coils"/>
    </source>
</evidence>
<dbReference type="PANTHER" id="PTHR41248:SF1">
    <property type="entry name" value="NORD PROTEIN"/>
    <property type="match status" value="1"/>
</dbReference>
<feature type="domain" description="VWFA" evidence="3">
    <location>
        <begin position="452"/>
        <end position="638"/>
    </location>
</feature>
<gene>
    <name evidence="4" type="primary">norD</name>
    <name evidence="4" type="ORF">GCM10011332_20550</name>
</gene>
<dbReference type="InterPro" id="IPR051928">
    <property type="entry name" value="NorD/CobT"/>
</dbReference>
<dbReference type="InterPro" id="IPR002035">
    <property type="entry name" value="VWF_A"/>
</dbReference>
<evidence type="ECO:0000313" key="4">
    <source>
        <dbReference type="EMBL" id="GGF66366.1"/>
    </source>
</evidence>
<dbReference type="CDD" id="cd01454">
    <property type="entry name" value="vWA_norD_type"/>
    <property type="match status" value="1"/>
</dbReference>
<dbReference type="PANTHER" id="PTHR41248">
    <property type="entry name" value="NORD PROTEIN"/>
    <property type="match status" value="1"/>
</dbReference>
<dbReference type="InterPro" id="IPR036465">
    <property type="entry name" value="vWFA_dom_sf"/>
</dbReference>
<reference evidence="4" key="2">
    <citation type="submission" date="2020-09" db="EMBL/GenBank/DDBJ databases">
        <authorList>
            <person name="Sun Q."/>
            <person name="Zhou Y."/>
        </authorList>
    </citation>
    <scope>NUCLEOTIDE SEQUENCE</scope>
    <source>
        <strain evidence="4">CGMCC 1.15254</strain>
    </source>
</reference>
<evidence type="ECO:0000313" key="5">
    <source>
        <dbReference type="Proteomes" id="UP000632498"/>
    </source>
</evidence>